<gene>
    <name evidence="2" type="ORF">NDU88_003749</name>
</gene>
<sequence>MRKGRECLGAPDWSGAHRDGLGERDGGDHQTSASCFPPLPNRRGGGPESTSGEAGSRTEARGGEEIRLDRDHWEEKPGDRRRSTPGRE</sequence>
<evidence type="ECO:0000256" key="1">
    <source>
        <dbReference type="SAM" id="MobiDB-lite"/>
    </source>
</evidence>
<accession>A0AAV7PD27</accession>
<organism evidence="2 3">
    <name type="scientific">Pleurodeles waltl</name>
    <name type="common">Iberian ribbed newt</name>
    <dbReference type="NCBI Taxonomy" id="8319"/>
    <lineage>
        <taxon>Eukaryota</taxon>
        <taxon>Metazoa</taxon>
        <taxon>Chordata</taxon>
        <taxon>Craniata</taxon>
        <taxon>Vertebrata</taxon>
        <taxon>Euteleostomi</taxon>
        <taxon>Amphibia</taxon>
        <taxon>Batrachia</taxon>
        <taxon>Caudata</taxon>
        <taxon>Salamandroidea</taxon>
        <taxon>Salamandridae</taxon>
        <taxon>Pleurodelinae</taxon>
        <taxon>Pleurodeles</taxon>
    </lineage>
</organism>
<protein>
    <submittedName>
        <fullName evidence="2">Uncharacterized protein</fullName>
    </submittedName>
</protein>
<evidence type="ECO:0000313" key="2">
    <source>
        <dbReference type="EMBL" id="KAJ1125317.1"/>
    </source>
</evidence>
<feature type="compositionally biased region" description="Basic and acidic residues" evidence="1">
    <location>
        <begin position="15"/>
        <end position="28"/>
    </location>
</feature>
<dbReference type="EMBL" id="JANPWB010000011">
    <property type="protein sequence ID" value="KAJ1125317.1"/>
    <property type="molecule type" value="Genomic_DNA"/>
</dbReference>
<feature type="compositionally biased region" description="Basic and acidic residues" evidence="1">
    <location>
        <begin position="56"/>
        <end position="88"/>
    </location>
</feature>
<reference evidence="2" key="1">
    <citation type="journal article" date="2022" name="bioRxiv">
        <title>Sequencing and chromosome-scale assembly of the giantPleurodeles waltlgenome.</title>
        <authorList>
            <person name="Brown T."/>
            <person name="Elewa A."/>
            <person name="Iarovenko S."/>
            <person name="Subramanian E."/>
            <person name="Araus A.J."/>
            <person name="Petzold A."/>
            <person name="Susuki M."/>
            <person name="Suzuki K.-i.T."/>
            <person name="Hayashi T."/>
            <person name="Toyoda A."/>
            <person name="Oliveira C."/>
            <person name="Osipova E."/>
            <person name="Leigh N.D."/>
            <person name="Simon A."/>
            <person name="Yun M.H."/>
        </authorList>
    </citation>
    <scope>NUCLEOTIDE SEQUENCE</scope>
    <source>
        <strain evidence="2">20211129_DDA</strain>
        <tissue evidence="2">Liver</tissue>
    </source>
</reference>
<name>A0AAV7PD27_PLEWA</name>
<keyword evidence="3" id="KW-1185">Reference proteome</keyword>
<comment type="caution">
    <text evidence="2">The sequence shown here is derived from an EMBL/GenBank/DDBJ whole genome shotgun (WGS) entry which is preliminary data.</text>
</comment>
<feature type="region of interest" description="Disordered" evidence="1">
    <location>
        <begin position="1"/>
        <end position="88"/>
    </location>
</feature>
<evidence type="ECO:0000313" key="3">
    <source>
        <dbReference type="Proteomes" id="UP001066276"/>
    </source>
</evidence>
<proteinExistence type="predicted"/>
<dbReference type="AlphaFoldDB" id="A0AAV7PD27"/>
<dbReference type="Proteomes" id="UP001066276">
    <property type="component" value="Chromosome 7"/>
</dbReference>